<dbReference type="GO" id="GO:0006325">
    <property type="term" value="P:chromatin organization"/>
    <property type="evidence" value="ECO:0007669"/>
    <property type="project" value="UniProtKB-KW"/>
</dbReference>
<name>A0AAN7WMD0_9SACH</name>
<dbReference type="InterPro" id="IPR015418">
    <property type="entry name" value="Eaf6"/>
</dbReference>
<evidence type="ECO:0000256" key="3">
    <source>
        <dbReference type="ARBA" id="ARBA00018504"/>
    </source>
</evidence>
<comment type="subunit">
    <text evidence="9">Component of the NuA4 histone acetyltransferase complex.</text>
</comment>
<keyword evidence="7 9" id="KW-0804">Transcription</keyword>
<dbReference type="GO" id="GO:0005634">
    <property type="term" value="C:nucleus"/>
    <property type="evidence" value="ECO:0007669"/>
    <property type="project" value="UniProtKB-SubCell"/>
</dbReference>
<organism evidence="11 12">
    <name type="scientific">Arxiozyma heterogenica</name>
    <dbReference type="NCBI Taxonomy" id="278026"/>
    <lineage>
        <taxon>Eukaryota</taxon>
        <taxon>Fungi</taxon>
        <taxon>Dikarya</taxon>
        <taxon>Ascomycota</taxon>
        <taxon>Saccharomycotina</taxon>
        <taxon>Saccharomycetes</taxon>
        <taxon>Saccharomycetales</taxon>
        <taxon>Saccharomycetaceae</taxon>
        <taxon>Arxiozyma</taxon>
    </lineage>
</organism>
<reference evidence="12" key="1">
    <citation type="submission" date="2023-07" db="EMBL/GenBank/DDBJ databases">
        <title>A draft genome of Kazachstania heterogenica Y-27499.</title>
        <authorList>
            <person name="Donic C."/>
            <person name="Kralova J.S."/>
            <person name="Fidel L."/>
            <person name="Ben-Dor S."/>
            <person name="Jung S."/>
        </authorList>
    </citation>
    <scope>NUCLEOTIDE SEQUENCE [LARGE SCALE GENOMIC DNA]</scope>
    <source>
        <strain evidence="12">Y27499</strain>
    </source>
</reference>
<comment type="function">
    <text evidence="9">Component of the NuA4 histone acetyltransferase complex which is involved in transcriptional activation of selected genes principally by acetylation of nucleosomal histone H4 and H2A. The NuA4 complex is also involved in DNA repair.</text>
</comment>
<evidence type="ECO:0000256" key="4">
    <source>
        <dbReference type="ARBA" id="ARBA00022853"/>
    </source>
</evidence>
<keyword evidence="8 9" id="KW-0539">Nucleus</keyword>
<evidence type="ECO:0000256" key="7">
    <source>
        <dbReference type="ARBA" id="ARBA00023163"/>
    </source>
</evidence>
<dbReference type="GO" id="GO:0035267">
    <property type="term" value="C:NuA4 histone acetyltransferase complex"/>
    <property type="evidence" value="ECO:0007669"/>
    <property type="project" value="UniProtKB-UniRule"/>
</dbReference>
<dbReference type="Pfam" id="PF09340">
    <property type="entry name" value="NuA4"/>
    <property type="match status" value="1"/>
</dbReference>
<comment type="subcellular location">
    <subcellularLocation>
        <location evidence="1 9">Nucleus</location>
    </subcellularLocation>
</comment>
<comment type="similarity">
    <text evidence="2 9">Belongs to the EAF6 family.</text>
</comment>
<keyword evidence="12" id="KW-1185">Reference proteome</keyword>
<keyword evidence="9" id="KW-0227">DNA damage</keyword>
<gene>
    <name evidence="11" type="ORF">RI543_001042</name>
</gene>
<evidence type="ECO:0000256" key="5">
    <source>
        <dbReference type="ARBA" id="ARBA00023015"/>
    </source>
</evidence>
<evidence type="ECO:0000256" key="2">
    <source>
        <dbReference type="ARBA" id="ARBA00010916"/>
    </source>
</evidence>
<dbReference type="AlphaFoldDB" id="A0AAN7WMD0"/>
<dbReference type="Proteomes" id="UP001306508">
    <property type="component" value="Unassembled WGS sequence"/>
</dbReference>
<evidence type="ECO:0000256" key="10">
    <source>
        <dbReference type="SAM" id="Coils"/>
    </source>
</evidence>
<evidence type="ECO:0000256" key="9">
    <source>
        <dbReference type="RuleBase" id="RU368022"/>
    </source>
</evidence>
<sequence length="133" mass="15565">MEDKLEEYKKLKQELKQELQKKRILEDEFDKLQQEIYDKETEYFTSSIYMTSSNILSSTSSTTGTSSKPLLIPGNIIKGFDGFNKPLHHAHHDYNQVMNNDNRIFSLSSATYIKQVSNLDKYLQDLHEDKQKV</sequence>
<keyword evidence="5 9" id="KW-0805">Transcription regulation</keyword>
<proteinExistence type="inferred from homology"/>
<evidence type="ECO:0000256" key="8">
    <source>
        <dbReference type="ARBA" id="ARBA00023242"/>
    </source>
</evidence>
<feature type="coiled-coil region" evidence="10">
    <location>
        <begin position="1"/>
        <end position="42"/>
    </location>
</feature>
<evidence type="ECO:0000256" key="1">
    <source>
        <dbReference type="ARBA" id="ARBA00004123"/>
    </source>
</evidence>
<comment type="caution">
    <text evidence="11">The sequence shown here is derived from an EMBL/GenBank/DDBJ whole genome shotgun (WGS) entry which is preliminary data.</text>
</comment>
<keyword evidence="9" id="KW-0234">DNA repair</keyword>
<keyword evidence="6 10" id="KW-0175">Coiled coil</keyword>
<evidence type="ECO:0000256" key="6">
    <source>
        <dbReference type="ARBA" id="ARBA00023054"/>
    </source>
</evidence>
<evidence type="ECO:0000313" key="11">
    <source>
        <dbReference type="EMBL" id="KAK5781494.1"/>
    </source>
</evidence>
<protein>
    <recommendedName>
        <fullName evidence="3 9">Chromatin modification-related protein EAF6</fullName>
    </recommendedName>
</protein>
<dbReference type="EMBL" id="JAWIZZ010000035">
    <property type="protein sequence ID" value="KAK5781494.1"/>
    <property type="molecule type" value="Genomic_DNA"/>
</dbReference>
<dbReference type="PANTHER" id="PTHR13476">
    <property type="entry name" value="CHROMATIN MODIFICATION-RELATED PROTEIN MEAF6"/>
    <property type="match status" value="1"/>
</dbReference>
<keyword evidence="4 9" id="KW-0156">Chromatin regulator</keyword>
<dbReference type="GO" id="GO:0006281">
    <property type="term" value="P:DNA repair"/>
    <property type="evidence" value="ECO:0007669"/>
    <property type="project" value="UniProtKB-UniRule"/>
</dbReference>
<accession>A0AAN7WMD0</accession>
<evidence type="ECO:0000313" key="12">
    <source>
        <dbReference type="Proteomes" id="UP001306508"/>
    </source>
</evidence>